<evidence type="ECO:0000313" key="3">
    <source>
        <dbReference type="Proteomes" id="UP001524570"/>
    </source>
</evidence>
<feature type="transmembrane region" description="Helical" evidence="1">
    <location>
        <begin position="50"/>
        <end position="66"/>
    </location>
</feature>
<keyword evidence="1" id="KW-0812">Transmembrane</keyword>
<keyword evidence="3" id="KW-1185">Reference proteome</keyword>
<feature type="transmembrane region" description="Helical" evidence="1">
    <location>
        <begin position="450"/>
        <end position="467"/>
    </location>
</feature>
<feature type="transmembrane region" description="Helical" evidence="1">
    <location>
        <begin position="383"/>
        <end position="402"/>
    </location>
</feature>
<protein>
    <submittedName>
        <fullName evidence="2">Nramp family divalent metal transporter</fullName>
    </submittedName>
</protein>
<keyword evidence="1" id="KW-0472">Membrane</keyword>
<organism evidence="2 3">
    <name type="scientific">Methylomonas rosea</name>
    <dbReference type="NCBI Taxonomy" id="2952227"/>
    <lineage>
        <taxon>Bacteria</taxon>
        <taxon>Pseudomonadati</taxon>
        <taxon>Pseudomonadota</taxon>
        <taxon>Gammaproteobacteria</taxon>
        <taxon>Methylococcales</taxon>
        <taxon>Methylococcaceae</taxon>
        <taxon>Methylomonas</taxon>
    </lineage>
</organism>
<feature type="transmembrane region" description="Helical" evidence="1">
    <location>
        <begin position="20"/>
        <end position="43"/>
    </location>
</feature>
<keyword evidence="1" id="KW-1133">Transmembrane helix</keyword>
<feature type="transmembrane region" description="Helical" evidence="1">
    <location>
        <begin position="340"/>
        <end position="362"/>
    </location>
</feature>
<gene>
    <name evidence="2" type="ORF">NP589_04040</name>
</gene>
<dbReference type="NCBIfam" id="NF037982">
    <property type="entry name" value="Nramp_1"/>
    <property type="match status" value="1"/>
</dbReference>
<feature type="transmembrane region" description="Helical" evidence="1">
    <location>
        <begin position="408"/>
        <end position="430"/>
    </location>
</feature>
<feature type="transmembrane region" description="Helical" evidence="1">
    <location>
        <begin position="288"/>
        <end position="310"/>
    </location>
</feature>
<accession>A0ABT1TP80</accession>
<feature type="transmembrane region" description="Helical" evidence="1">
    <location>
        <begin position="215"/>
        <end position="235"/>
    </location>
</feature>
<proteinExistence type="predicted"/>
<reference evidence="2 3" key="1">
    <citation type="submission" date="2022-07" db="EMBL/GenBank/DDBJ databases">
        <title>Methylomonas rivi sp. nov., Methylomonas rosea sp. nov., Methylomonas aureus sp. nov. and Methylomonas subterranea sp. nov., four novel methanotrophs isolated from a freshwater creek and the deep terrestrial subsurface.</title>
        <authorList>
            <person name="Abin C."/>
            <person name="Sankaranarayanan K."/>
            <person name="Garner C."/>
            <person name="Sindelar R."/>
            <person name="Kotary K."/>
            <person name="Garner R."/>
            <person name="Barclay S."/>
            <person name="Lawson P."/>
            <person name="Krumholz L."/>
        </authorList>
    </citation>
    <scope>NUCLEOTIDE SEQUENCE [LARGE SCALE GENOMIC DNA]</scope>
    <source>
        <strain evidence="2 3">WSC-7</strain>
    </source>
</reference>
<feature type="transmembrane region" description="Helical" evidence="1">
    <location>
        <begin position="138"/>
        <end position="160"/>
    </location>
</feature>
<evidence type="ECO:0000256" key="1">
    <source>
        <dbReference type="SAM" id="Phobius"/>
    </source>
</evidence>
<comment type="caution">
    <text evidence="2">The sequence shown here is derived from an EMBL/GenBank/DDBJ whole genome shotgun (WGS) entry which is preliminary data.</text>
</comment>
<feature type="transmembrane region" description="Helical" evidence="1">
    <location>
        <begin position="167"/>
        <end position="186"/>
    </location>
</feature>
<evidence type="ECO:0000313" key="2">
    <source>
        <dbReference type="EMBL" id="MCQ8116584.1"/>
    </source>
</evidence>
<sequence length="473" mass="52269">MNNTDLHSLPRHNVPAFPGWWAALGPGVVWMALAQGSGELIWWPYMIAKYGLTFLWLLVPACLLQYPLNLEIGRYTMLTGESIFHGFIRLHRGFGIFLWLLMTVSFLWFGAFASAGGTAMAELTHWPTDWTQRGQSLFWGYASIAVFVTAILASGVVYTLIERFMKLVAVVTVVGLLSACLQSDVLKALPTFSQGLLGPVGEMPRPWDSGDASKLLTAITFAGLGGFWILFYSYWLRDKGAGMAGLVGRITGLGGAEEAVLSDGFLPADEPESAKNWSTWRRFLSADILVGIIGNLFTTLMTCLLAYALLFPKGLLPQEYELAVVQSQFFAVSWGEIGRLLFLVVAAAFLTDTWLATADAVSRIQTDIVLTLFPKSRRLPARRWYYIFLGLLTVITSLTMQLDAPGPLILTSAIIGFVGTIMFPVALYLINHKMLPPHLPAWARPKGRPWLLGLSFVVYLLLAVLYLKASFKL</sequence>
<dbReference type="Proteomes" id="UP001524570">
    <property type="component" value="Unassembled WGS sequence"/>
</dbReference>
<feature type="transmembrane region" description="Helical" evidence="1">
    <location>
        <begin position="97"/>
        <end position="118"/>
    </location>
</feature>
<dbReference type="RefSeq" id="WP_256605821.1">
    <property type="nucleotide sequence ID" value="NZ_JANIBL010000008.1"/>
</dbReference>
<dbReference type="EMBL" id="JANIBL010000008">
    <property type="protein sequence ID" value="MCQ8116584.1"/>
    <property type="molecule type" value="Genomic_DNA"/>
</dbReference>
<name>A0ABT1TP80_9GAMM</name>